<feature type="signal peptide" evidence="1">
    <location>
        <begin position="1"/>
        <end position="24"/>
    </location>
</feature>
<dbReference type="Proteomes" id="UP000189733">
    <property type="component" value="Unassembled WGS sequence"/>
</dbReference>
<sequence length="150" mass="16142">MLKKTSIMTLAALVVFALSAVAYAGSSNVQNVHHWGKNYCGQGYQNLTPEQQAKADALSQEFMTEMQPLRQQVFAKRAALDSLIAGGNASQAQIDSATAELNDARNQCSTRRVEFFRSMQSATGMYPPAGHGHGHGHGYGHGHNGRGGCY</sequence>
<name>A0A1T4VF12_9BACT</name>
<evidence type="ECO:0000313" key="3">
    <source>
        <dbReference type="Proteomes" id="UP000189733"/>
    </source>
</evidence>
<dbReference type="STRING" id="1121442.SAMN02745702_00166"/>
<evidence type="ECO:0000313" key="2">
    <source>
        <dbReference type="EMBL" id="SKA63552.1"/>
    </source>
</evidence>
<gene>
    <name evidence="2" type="ORF">SAMN02745702_00166</name>
</gene>
<dbReference type="RefSeq" id="WP_078683492.1">
    <property type="nucleotide sequence ID" value="NZ_FUYA01000001.1"/>
</dbReference>
<reference evidence="2 3" key="1">
    <citation type="submission" date="2017-02" db="EMBL/GenBank/DDBJ databases">
        <authorList>
            <person name="Peterson S.W."/>
        </authorList>
    </citation>
    <scope>NUCLEOTIDE SEQUENCE [LARGE SCALE GENOMIC DNA]</scope>
    <source>
        <strain evidence="2 3">DSM 18034</strain>
    </source>
</reference>
<keyword evidence="1" id="KW-0732">Signal</keyword>
<evidence type="ECO:0000256" key="1">
    <source>
        <dbReference type="SAM" id="SignalP"/>
    </source>
</evidence>
<accession>A0A1T4VF12</accession>
<dbReference type="AlphaFoldDB" id="A0A1T4VF12"/>
<feature type="chain" id="PRO_5013250554" evidence="1">
    <location>
        <begin position="25"/>
        <end position="150"/>
    </location>
</feature>
<organism evidence="2 3">
    <name type="scientific">Desulfobaculum bizertense DSM 18034</name>
    <dbReference type="NCBI Taxonomy" id="1121442"/>
    <lineage>
        <taxon>Bacteria</taxon>
        <taxon>Pseudomonadati</taxon>
        <taxon>Thermodesulfobacteriota</taxon>
        <taxon>Desulfovibrionia</taxon>
        <taxon>Desulfovibrionales</taxon>
        <taxon>Desulfovibrionaceae</taxon>
        <taxon>Desulfobaculum</taxon>
    </lineage>
</organism>
<proteinExistence type="predicted"/>
<dbReference type="Gene3D" id="1.20.120.1490">
    <property type="match status" value="1"/>
</dbReference>
<keyword evidence="3" id="KW-1185">Reference proteome</keyword>
<dbReference type="EMBL" id="FUYA01000001">
    <property type="protein sequence ID" value="SKA63552.1"/>
    <property type="molecule type" value="Genomic_DNA"/>
</dbReference>
<dbReference type="InterPro" id="IPR025961">
    <property type="entry name" value="Metal_resist"/>
</dbReference>
<dbReference type="Pfam" id="PF13801">
    <property type="entry name" value="Metal_resist"/>
    <property type="match status" value="1"/>
</dbReference>
<protein>
    <submittedName>
        <fullName evidence="2">Heavy-metal resistance</fullName>
    </submittedName>
</protein>